<dbReference type="Pfam" id="PF19305">
    <property type="entry name" value="MmgE_PrpD_C"/>
    <property type="match status" value="1"/>
</dbReference>
<accession>A0A9X1VV96</accession>
<dbReference type="PANTHER" id="PTHR16943">
    <property type="entry name" value="2-METHYLCITRATE DEHYDRATASE-RELATED"/>
    <property type="match status" value="1"/>
</dbReference>
<dbReference type="Proteomes" id="UP001139447">
    <property type="component" value="Unassembled WGS sequence"/>
</dbReference>
<evidence type="ECO:0000313" key="4">
    <source>
        <dbReference type="EMBL" id="MCJ0764037.1"/>
    </source>
</evidence>
<comment type="similarity">
    <text evidence="1">Belongs to the PrpD family.</text>
</comment>
<keyword evidence="5" id="KW-1185">Reference proteome</keyword>
<dbReference type="EMBL" id="JALGBI010000001">
    <property type="protein sequence ID" value="MCJ0764037.1"/>
    <property type="molecule type" value="Genomic_DNA"/>
</dbReference>
<reference evidence="4" key="1">
    <citation type="submission" date="2022-03" db="EMBL/GenBank/DDBJ databases">
        <authorList>
            <person name="Woo C.Y."/>
        </authorList>
    </citation>
    <scope>NUCLEOTIDE SEQUENCE</scope>
    <source>
        <strain evidence="4">CYS-02</strain>
    </source>
</reference>
<feature type="domain" description="MmgE/PrpD N-terminal" evidence="2">
    <location>
        <begin position="9"/>
        <end position="243"/>
    </location>
</feature>
<sequence>MSNTGFTARLAQWIAQAPRNWQADAMDQAQRAIADTIGCIIAGVDDEAVRRVRAGLGRWGGGGEASQAGTAGGVDAPWAALLNGTSAHALDFDDVLDPAASHVSAVMVPALLALGEQMDASGADLVDAYIVGVEVQECLAEAVNMTHYSRGWHTTLTLGAPSAAAACARLLRLDAQQSCHAMSIATSMAAGFKRQFGTNTKPLHAGLGAKNGILAAQMAAAGVTADPAIFEGERGFLDLMAGDGAAGFGSVLQRLDGPPAIVSPGVWLKRYPCCASTHRVVDAVIGMMQANGLAVADIVGIDTQVSEPAVRNLMYVQPRDEMQARFSMAYCVAAAALDKDLRLATFRRTAMDRSDIADFIPRVAMSPDPAQPGDMPSTTRSWATTTLHMGDGRSFTRKVVDPKGYPGNPLSEQELEAKFRDCASAQAADVAASYADWRGIASTAKIRPLCAGLRTLAKEV</sequence>
<evidence type="ECO:0000259" key="3">
    <source>
        <dbReference type="Pfam" id="PF19305"/>
    </source>
</evidence>
<dbReference type="Gene3D" id="1.10.4100.10">
    <property type="entry name" value="2-methylcitrate dehydratase PrpD"/>
    <property type="match status" value="1"/>
</dbReference>
<dbReference type="InterPro" id="IPR042188">
    <property type="entry name" value="MmgE/PrpD_sf_2"/>
</dbReference>
<dbReference type="GO" id="GO:0016829">
    <property type="term" value="F:lyase activity"/>
    <property type="evidence" value="ECO:0007669"/>
    <property type="project" value="InterPro"/>
</dbReference>
<dbReference type="InterPro" id="IPR045336">
    <property type="entry name" value="MmgE_PrpD_N"/>
</dbReference>
<proteinExistence type="inferred from homology"/>
<gene>
    <name evidence="4" type="ORF">MMF98_12545</name>
</gene>
<dbReference type="PANTHER" id="PTHR16943:SF8">
    <property type="entry name" value="2-METHYLCITRATE DEHYDRATASE"/>
    <property type="match status" value="1"/>
</dbReference>
<dbReference type="RefSeq" id="WP_243306607.1">
    <property type="nucleotide sequence ID" value="NZ_JALGBI010000001.1"/>
</dbReference>
<feature type="domain" description="MmgE/PrpD C-terminal" evidence="3">
    <location>
        <begin position="271"/>
        <end position="425"/>
    </location>
</feature>
<comment type="caution">
    <text evidence="4">The sequence shown here is derived from an EMBL/GenBank/DDBJ whole genome shotgun (WGS) entry which is preliminary data.</text>
</comment>
<dbReference type="InterPro" id="IPR045337">
    <property type="entry name" value="MmgE_PrpD_C"/>
</dbReference>
<dbReference type="InterPro" id="IPR005656">
    <property type="entry name" value="MmgE_PrpD"/>
</dbReference>
<organism evidence="4 5">
    <name type="scientific">Variovorax terrae</name>
    <dbReference type="NCBI Taxonomy" id="2923278"/>
    <lineage>
        <taxon>Bacteria</taxon>
        <taxon>Pseudomonadati</taxon>
        <taxon>Pseudomonadota</taxon>
        <taxon>Betaproteobacteria</taxon>
        <taxon>Burkholderiales</taxon>
        <taxon>Comamonadaceae</taxon>
        <taxon>Variovorax</taxon>
    </lineage>
</organism>
<dbReference type="InterPro" id="IPR036148">
    <property type="entry name" value="MmgE/PrpD_sf"/>
</dbReference>
<evidence type="ECO:0000259" key="2">
    <source>
        <dbReference type="Pfam" id="PF03972"/>
    </source>
</evidence>
<dbReference type="InterPro" id="IPR042183">
    <property type="entry name" value="MmgE/PrpD_sf_1"/>
</dbReference>
<evidence type="ECO:0000256" key="1">
    <source>
        <dbReference type="ARBA" id="ARBA00006174"/>
    </source>
</evidence>
<name>A0A9X1VV96_9BURK</name>
<dbReference type="Pfam" id="PF03972">
    <property type="entry name" value="MmgE_PrpD_N"/>
    <property type="match status" value="1"/>
</dbReference>
<protein>
    <submittedName>
        <fullName evidence="4">MmgE/PrpD family protein</fullName>
    </submittedName>
</protein>
<dbReference type="AlphaFoldDB" id="A0A9X1VV96"/>
<dbReference type="Gene3D" id="3.30.1330.120">
    <property type="entry name" value="2-methylcitrate dehydratase PrpD"/>
    <property type="match status" value="1"/>
</dbReference>
<dbReference type="SUPFAM" id="SSF103378">
    <property type="entry name" value="2-methylcitrate dehydratase PrpD"/>
    <property type="match status" value="1"/>
</dbReference>
<evidence type="ECO:0000313" key="5">
    <source>
        <dbReference type="Proteomes" id="UP001139447"/>
    </source>
</evidence>